<evidence type="ECO:0000256" key="1">
    <source>
        <dbReference type="ARBA" id="ARBA00001954"/>
    </source>
</evidence>
<reference evidence="5" key="1">
    <citation type="submission" date="2018-12" db="EMBL/GenBank/DDBJ databases">
        <authorList>
            <person name="Will S."/>
            <person name="Neumann-Schaal M."/>
            <person name="Henke P."/>
        </authorList>
    </citation>
    <scope>NUCLEOTIDE SEQUENCE</scope>
    <source>
        <strain evidence="5">PCC 7102</strain>
    </source>
</reference>
<dbReference type="PANTHER" id="PTHR12879:SF8">
    <property type="entry name" value="SPHINGOLIPID DELTA(4)-DESATURASE DES1"/>
    <property type="match status" value="1"/>
</dbReference>
<comment type="similarity">
    <text evidence="2">Belongs to the fatty acid desaturase type 2 family.</text>
</comment>
<keyword evidence="3" id="KW-0472">Membrane</keyword>
<comment type="cofactor">
    <cofactor evidence="1">
        <name>Fe(2+)</name>
        <dbReference type="ChEBI" id="CHEBI:29033"/>
    </cofactor>
</comment>
<evidence type="ECO:0000313" key="6">
    <source>
        <dbReference type="Proteomes" id="UP000271624"/>
    </source>
</evidence>
<feature type="transmembrane region" description="Helical" evidence="3">
    <location>
        <begin position="196"/>
        <end position="218"/>
    </location>
</feature>
<evidence type="ECO:0000259" key="4">
    <source>
        <dbReference type="Pfam" id="PF00487"/>
    </source>
</evidence>
<organism evidence="5 6">
    <name type="scientific">Dulcicalothrix desertica PCC 7102</name>
    <dbReference type="NCBI Taxonomy" id="232991"/>
    <lineage>
        <taxon>Bacteria</taxon>
        <taxon>Bacillati</taxon>
        <taxon>Cyanobacteriota</taxon>
        <taxon>Cyanophyceae</taxon>
        <taxon>Nostocales</taxon>
        <taxon>Calotrichaceae</taxon>
        <taxon>Dulcicalothrix</taxon>
    </lineage>
</organism>
<feature type="transmembrane region" description="Helical" evidence="3">
    <location>
        <begin position="100"/>
        <end position="119"/>
    </location>
</feature>
<dbReference type="InterPro" id="IPR005804">
    <property type="entry name" value="FA_desaturase_dom"/>
</dbReference>
<proteinExistence type="inferred from homology"/>
<feature type="transmembrane region" description="Helical" evidence="3">
    <location>
        <begin position="62"/>
        <end position="80"/>
    </location>
</feature>
<keyword evidence="3" id="KW-1133">Transmembrane helix</keyword>
<dbReference type="EMBL" id="RSCL01000003">
    <property type="protein sequence ID" value="RUT08554.1"/>
    <property type="molecule type" value="Genomic_DNA"/>
</dbReference>
<evidence type="ECO:0000313" key="5">
    <source>
        <dbReference type="EMBL" id="RUT08554.1"/>
    </source>
</evidence>
<dbReference type="PANTHER" id="PTHR12879">
    <property type="entry name" value="SPHINGOLIPID DELTA 4 DESATURASE/C-4 HYDROXYLASE PROTEIN DES2"/>
    <property type="match status" value="1"/>
</dbReference>
<reference evidence="5" key="2">
    <citation type="journal article" date="2019" name="Genome Biol. Evol.">
        <title>Day and night: Metabolic profiles and evolutionary relationships of six axenic non-marine cyanobacteria.</title>
        <authorList>
            <person name="Will S.E."/>
            <person name="Henke P."/>
            <person name="Boedeker C."/>
            <person name="Huang S."/>
            <person name="Brinkmann H."/>
            <person name="Rohde M."/>
            <person name="Jarek M."/>
            <person name="Friedl T."/>
            <person name="Seufert S."/>
            <person name="Schumacher M."/>
            <person name="Overmann J."/>
            <person name="Neumann-Schaal M."/>
            <person name="Petersen J."/>
        </authorList>
    </citation>
    <scope>NUCLEOTIDE SEQUENCE [LARGE SCALE GENOMIC DNA]</scope>
    <source>
        <strain evidence="5">PCC 7102</strain>
    </source>
</reference>
<accession>A0A3S1AQG9</accession>
<dbReference type="GO" id="GO:0042284">
    <property type="term" value="F:sphingolipid delta-4 desaturase activity"/>
    <property type="evidence" value="ECO:0007669"/>
    <property type="project" value="TreeGrafter"/>
</dbReference>
<keyword evidence="3" id="KW-0812">Transmembrane</keyword>
<dbReference type="GO" id="GO:0016020">
    <property type="term" value="C:membrane"/>
    <property type="evidence" value="ECO:0007669"/>
    <property type="project" value="GOC"/>
</dbReference>
<sequence>MSDNVITLPNEATQVQNPHRILTKYQLNELNARSNISGLVQLSLHLTIMACSGYLWTTNHNLFVAIPALFIYGFSIASMFAPMHEAVHRTAFASPNLNKIVAWFAGVLSFYNSTFFRHYHKWHHLYTRVPGKDPELTDLTPSNFREYLVILSGFLWWKGKIQGHFRIALGKVEDYPFIPESAGAEVIRSTRLQLTIYILALGISLFYNQPWFFIYWLLPLMLGQPILRFILLAEHTGCTRDANLLTNTRTTRTFILTQFLMWNMSFHAEHHLYPSIPFHALPKSHDYLNTHFTHIDPGYFKVNQHIVTKLGHLP</sequence>
<dbReference type="AlphaFoldDB" id="A0A3S1AQG9"/>
<evidence type="ECO:0000256" key="3">
    <source>
        <dbReference type="SAM" id="Phobius"/>
    </source>
</evidence>
<protein>
    <submittedName>
        <fullName evidence="5">Hydrocarbon oxygenase MocD</fullName>
    </submittedName>
</protein>
<gene>
    <name evidence="5" type="ORF">DSM106972_017220</name>
</gene>
<dbReference type="RefSeq" id="WP_127080342.1">
    <property type="nucleotide sequence ID" value="NZ_RSCL01000003.1"/>
</dbReference>
<evidence type="ECO:0000256" key="2">
    <source>
        <dbReference type="ARBA" id="ARBA00008749"/>
    </source>
</evidence>
<dbReference type="GO" id="GO:0046513">
    <property type="term" value="P:ceramide biosynthetic process"/>
    <property type="evidence" value="ECO:0007669"/>
    <property type="project" value="TreeGrafter"/>
</dbReference>
<name>A0A3S1AQG9_9CYAN</name>
<dbReference type="Pfam" id="PF00487">
    <property type="entry name" value="FA_desaturase"/>
    <property type="match status" value="1"/>
</dbReference>
<dbReference type="OrthoDB" id="9792534at2"/>
<keyword evidence="6" id="KW-1185">Reference proteome</keyword>
<comment type="caution">
    <text evidence="5">The sequence shown here is derived from an EMBL/GenBank/DDBJ whole genome shotgun (WGS) entry which is preliminary data.</text>
</comment>
<feature type="domain" description="Fatty acid desaturase" evidence="4">
    <location>
        <begin position="65"/>
        <end position="299"/>
    </location>
</feature>
<dbReference type="Proteomes" id="UP000271624">
    <property type="component" value="Unassembled WGS sequence"/>
</dbReference>